<evidence type="ECO:0000259" key="4">
    <source>
        <dbReference type="Pfam" id="PF21076"/>
    </source>
</evidence>
<dbReference type="Proteomes" id="UP000198825">
    <property type="component" value="Chromosome I"/>
</dbReference>
<dbReference type="InterPro" id="IPR024727">
    <property type="entry name" value="NAD_Glu_DH_N_ACT1"/>
</dbReference>
<dbReference type="PANTHER" id="PTHR43403:SF1">
    <property type="entry name" value="NAD-SPECIFIC GLUTAMATE DEHYDROGENASE"/>
    <property type="match status" value="1"/>
</dbReference>
<dbReference type="GO" id="GO:0004352">
    <property type="term" value="F:glutamate dehydrogenase (NAD+) activity"/>
    <property type="evidence" value="ECO:0007669"/>
    <property type="project" value="InterPro"/>
</dbReference>
<dbReference type="OrthoDB" id="9758052at2"/>
<evidence type="ECO:0000259" key="5">
    <source>
        <dbReference type="Pfam" id="PF21077"/>
    </source>
</evidence>
<dbReference type="PIRSF" id="PIRSF036761">
    <property type="entry name" value="GDH_Mll4104"/>
    <property type="match status" value="1"/>
</dbReference>
<name>A0A1H2MDH3_9ACTN</name>
<dbReference type="InterPro" id="IPR028971">
    <property type="entry name" value="NAD-GDH_cat"/>
</dbReference>
<dbReference type="PANTHER" id="PTHR43403">
    <property type="entry name" value="NAD-SPECIFIC GLUTAMATE DEHYDROGENASE"/>
    <property type="match status" value="1"/>
</dbReference>
<dbReference type="GO" id="GO:0004069">
    <property type="term" value="F:L-aspartate:2-oxoglutarate aminotransferase activity"/>
    <property type="evidence" value="ECO:0007669"/>
    <property type="project" value="InterPro"/>
</dbReference>
<dbReference type="InterPro" id="IPR049059">
    <property type="entry name" value="NAD_Glu_DH_HM1"/>
</dbReference>
<dbReference type="InterPro" id="IPR049062">
    <property type="entry name" value="NAD_Glu_DH_ACT2"/>
</dbReference>
<dbReference type="InterPro" id="IPR036291">
    <property type="entry name" value="NAD(P)-bd_dom_sf"/>
</dbReference>
<evidence type="ECO:0000259" key="1">
    <source>
        <dbReference type="Pfam" id="PF05088"/>
    </source>
</evidence>
<protein>
    <submittedName>
        <fullName evidence="6">Glutamate dehydrogenase</fullName>
    </submittedName>
</protein>
<feature type="domain" description="NAD-specific glutamate dehydrogenase C-terminal" evidence="2">
    <location>
        <begin position="1291"/>
        <end position="1634"/>
    </location>
</feature>
<keyword evidence="7" id="KW-1185">Reference proteome</keyword>
<evidence type="ECO:0000313" key="7">
    <source>
        <dbReference type="Proteomes" id="UP000198825"/>
    </source>
</evidence>
<dbReference type="Pfam" id="PF21075">
    <property type="entry name" value="GDH_ACT1"/>
    <property type="match status" value="1"/>
</dbReference>
<dbReference type="Pfam" id="PF21073">
    <property type="entry name" value="GDH_HM1"/>
    <property type="match status" value="1"/>
</dbReference>
<reference evidence="7" key="1">
    <citation type="submission" date="2016-10" db="EMBL/GenBank/DDBJ databases">
        <authorList>
            <person name="Varghese N."/>
            <person name="Submissions S."/>
        </authorList>
    </citation>
    <scope>NUCLEOTIDE SEQUENCE [LARGE SCALE GENOMIC DNA]</scope>
    <source>
        <strain evidence="7">DSM 21743</strain>
    </source>
</reference>
<feature type="domain" description="NAD-glutamate dehydrogenase N-terminal ACT1" evidence="3">
    <location>
        <begin position="40"/>
        <end position="171"/>
    </location>
</feature>
<sequence length="1638" mass="177728">MTTYEVGLEQDKTDKIAAVADAGRAVASELGQDPEAVATFMAHYFRHVDPSDLEDRTVSDLLSVVESHYRAALVREPGQDVVRVVGRRGSEDTPDGVGGATVLQVVTDDLPFLVDSVTIEVLRQGWTIREVFHPQFLVLRDAGGRLSRLIRSAEAAEQPATLHESWMHLELLPPARLGSEDVAGADLERGVHEVLDLVGLAVVDWEPMAERAVAVSRELAEEVAGSGPRGGAGGEADQARELLDWLSDNHFTFLGARDYALTGSGEDAAYEPVEGTGLGILREGEAAGGFAALPRLDGPPALLVVTKADTRSRVHRPAYLDYIGLRRFDAEGRVVGEHRFLGLFSTTAYSESVARVPVLRQKAQAVLERSGYDRASHGGKAVVDTLETYPRDELFQTPVPELSETVERIAHLKERRQVRIFTRADPYGRFVSCLVYLPRDRYTGTVRRKMEQVLLDRLGGASIDDSARVTDAVLARLHVVVRMPARRTPEALGSAIDLRGLERDLTAATRTWDDEFADLLSGTPAADRLGTLLRALPEGYKEDYSPRQGRLDLVALADLESGADMALALYAPDRADDEADLRLKIFRRDVSLSLSQLLPHLTRLGVDVIDERPYELEAGGTDRAWIYDFGLRVPGGREAVARDWDEAGRQRFVAAFRAAYEGEAESDAFCALVMAAGLGWREVSVLRTVGHYLRQGGVSYSQTYMAQALVANTAIARRLFELFAVRFDPASGLSLPERTARAAELGAAVETALDDVSSLDQDKIVRSFLAVLRALVRTNFYRAGRPALALKLRPREVPDLPEPRPAYEIFVHSPRVEGTHLRFGAVARGGLRWSDRAEDFRTEILGLVKAQTVKNTVIVPTGAKGGFVPRRLPDPSVDRDAWLAEGVACYKVFIASLLDVTDNLVGSGEAQQVVPPPDVVRHDGDDPYLVVAADKGTATFSDTANQIALDEGFWLGDAFASGGSVGYDHKAMGITARGAWESVVRHFRELGIDPDADDFTCVGIGDMSGDVFGNGMLLSEHVRLVAAFDHRHVFLDPDPDPARSFAERRRLFGLPRSSWADYDASLISAGGGVYPRTLKSVPVSEPVRRALGLAEGVTALDPTSLISAALKAPVDLLWNGGIGTYVKASTETDAAVGDRANDGLRVDGADLRARCVGEGGNLGLTQLGRIEYATRGGKINTDFIDNSAGVDTSDHEVNIKILLAPDVEDGSLAPQERLRLLASMTDDVAQLVLAHNVSQNLALANAEAQAADMARVHGEWIDRLEEHGLIDREIEFLPDEETLDARRAKDRGLTSPELAVLLAYTKIVLSDEVGRSELPDDPDLADRLVDYFPPALRGAWTAQMRSHRLHREIVTTVVVNRFVDTAGITCFHRLSSETGATAPELVQAHIAARELFGAAGLEERIARLDHAVPADVQTRMRLVVRTSVERVARWLVNERPRPLRISAIVEELAPGVRAVVASLPGTLGEREAAAVAERAEELRAAGVPDDLAADVAVLPAAWGSLSAVTTARREDLDPTVVARVHFDLAQRLGLDRLVARVTALPRQDRWSTMARAALRDDLHSAHARLTAQVVGEGSDHSASLADESVDTAADLVAAWERGTPGVAQARATLRSALTGTTDLAKASVALRVVRGLVD</sequence>
<feature type="domain" description="NAD-glutamate dehydrogenase ACT3" evidence="5">
    <location>
        <begin position="564"/>
        <end position="638"/>
    </location>
</feature>
<dbReference type="Pfam" id="PF21078">
    <property type="entry name" value="GDH_HM3"/>
    <property type="match status" value="1"/>
</dbReference>
<evidence type="ECO:0000259" key="2">
    <source>
        <dbReference type="Pfam" id="PF21074"/>
    </source>
</evidence>
<dbReference type="Pfam" id="PF05088">
    <property type="entry name" value="Bac_GDH_CD"/>
    <property type="match status" value="1"/>
</dbReference>
<gene>
    <name evidence="6" type="ORF">SAMN04488544_1851</name>
</gene>
<dbReference type="InterPro" id="IPR007780">
    <property type="entry name" value="NAD_Glu_DH_bac"/>
</dbReference>
<dbReference type="EMBL" id="LT629799">
    <property type="protein sequence ID" value="SDU91172.1"/>
    <property type="molecule type" value="Genomic_DNA"/>
</dbReference>
<evidence type="ECO:0000313" key="6">
    <source>
        <dbReference type="EMBL" id="SDU91172.1"/>
    </source>
</evidence>
<organism evidence="6 7">
    <name type="scientific">Microlunatus sagamiharensis</name>
    <dbReference type="NCBI Taxonomy" id="546874"/>
    <lineage>
        <taxon>Bacteria</taxon>
        <taxon>Bacillati</taxon>
        <taxon>Actinomycetota</taxon>
        <taxon>Actinomycetes</taxon>
        <taxon>Propionibacteriales</taxon>
        <taxon>Propionibacteriaceae</taxon>
        <taxon>Microlunatus</taxon>
    </lineage>
</organism>
<dbReference type="Pfam" id="PF21074">
    <property type="entry name" value="GDH_C"/>
    <property type="match status" value="1"/>
</dbReference>
<dbReference type="Pfam" id="PF21077">
    <property type="entry name" value="GDH_ACT3"/>
    <property type="match status" value="1"/>
</dbReference>
<evidence type="ECO:0000259" key="3">
    <source>
        <dbReference type="Pfam" id="PF21075"/>
    </source>
</evidence>
<dbReference type="InterPro" id="IPR048381">
    <property type="entry name" value="GDH_C"/>
</dbReference>
<dbReference type="InterPro" id="IPR049056">
    <property type="entry name" value="NAD_Glu_DH_HM3"/>
</dbReference>
<dbReference type="GO" id="GO:0006538">
    <property type="term" value="P:L-glutamate catabolic process"/>
    <property type="evidence" value="ECO:0007669"/>
    <property type="project" value="InterPro"/>
</dbReference>
<feature type="domain" description="NAD-glutamate dehydrogenase ACT2" evidence="4">
    <location>
        <begin position="419"/>
        <end position="513"/>
    </location>
</feature>
<feature type="domain" description="NAD-glutamate dehydrogenase catalytic" evidence="1">
    <location>
        <begin position="749"/>
        <end position="1245"/>
    </location>
</feature>
<dbReference type="InterPro" id="IPR049064">
    <property type="entry name" value="NAD_Glu_DH_ACT3"/>
</dbReference>
<proteinExistence type="predicted"/>
<dbReference type="SUPFAM" id="SSF53223">
    <property type="entry name" value="Aminoacid dehydrogenase-like, N-terminal domain"/>
    <property type="match status" value="1"/>
</dbReference>
<dbReference type="STRING" id="546874.SAMN04488544_1851"/>
<dbReference type="SUPFAM" id="SSF51735">
    <property type="entry name" value="NAD(P)-binding Rossmann-fold domains"/>
    <property type="match status" value="1"/>
</dbReference>
<dbReference type="Pfam" id="PF21076">
    <property type="entry name" value="GDH_ACT2"/>
    <property type="match status" value="1"/>
</dbReference>
<accession>A0A1H2MDH3</accession>
<dbReference type="InterPro" id="IPR046346">
    <property type="entry name" value="Aminoacid_DH-like_N_sf"/>
</dbReference>